<accession>A0A6N2LJG3</accession>
<feature type="compositionally biased region" description="Basic and acidic residues" evidence="1">
    <location>
        <begin position="374"/>
        <end position="395"/>
    </location>
</feature>
<dbReference type="GO" id="GO:0005874">
    <property type="term" value="C:microtubule"/>
    <property type="evidence" value="ECO:0007669"/>
    <property type="project" value="InterPro"/>
</dbReference>
<proteinExistence type="predicted"/>
<dbReference type="AlphaFoldDB" id="A0A6N2LJG3"/>
<feature type="compositionally biased region" description="Basic and acidic residues" evidence="1">
    <location>
        <begin position="513"/>
        <end position="531"/>
    </location>
</feature>
<dbReference type="Gene3D" id="1.25.10.10">
    <property type="entry name" value="Leucine-rich Repeat Variant"/>
    <property type="match status" value="1"/>
</dbReference>
<reference evidence="3" key="1">
    <citation type="submission" date="2019-03" db="EMBL/GenBank/DDBJ databases">
        <authorList>
            <person name="Mank J."/>
            <person name="Almeida P."/>
        </authorList>
    </citation>
    <scope>NUCLEOTIDE SEQUENCE</scope>
    <source>
        <strain evidence="3">78183</strain>
    </source>
</reference>
<gene>
    <name evidence="3" type="ORF">SVIM_LOCUS229208</name>
</gene>
<feature type="region of interest" description="Disordered" evidence="1">
    <location>
        <begin position="509"/>
        <end position="562"/>
    </location>
</feature>
<dbReference type="InterPro" id="IPR016024">
    <property type="entry name" value="ARM-type_fold"/>
</dbReference>
<name>A0A6N2LJG3_SALVM</name>
<evidence type="ECO:0000256" key="1">
    <source>
        <dbReference type="SAM" id="MobiDB-lite"/>
    </source>
</evidence>
<feature type="region of interest" description="Disordered" evidence="1">
    <location>
        <begin position="266"/>
        <end position="289"/>
    </location>
</feature>
<feature type="domain" description="TORTIFOLIA1/SINE1-2 N-terminal" evidence="2">
    <location>
        <begin position="4"/>
        <end position="227"/>
    </location>
</feature>
<feature type="compositionally biased region" description="Polar residues" evidence="1">
    <location>
        <begin position="315"/>
        <end position="325"/>
    </location>
</feature>
<evidence type="ECO:0000313" key="3">
    <source>
        <dbReference type="EMBL" id="VFU40239.1"/>
    </source>
</evidence>
<dbReference type="InterPro" id="IPR033337">
    <property type="entry name" value="TORTIFOLIA1/SINE1-2"/>
</dbReference>
<dbReference type="Pfam" id="PF24714">
    <property type="entry name" value="TOR1L1_N"/>
    <property type="match status" value="1"/>
</dbReference>
<sequence>MAQKLKLKVVTLITKLSDRDTYKIASTELEKIAESLDNTTLSTFLSCILSTDSNDKPLVRKHCFPLLSTLSALYNNSLSNSLPKILSYITRRLRDPDSSVIRSQCLAAITSLASNITKLPFSTAFLKQLSESVFTEQELNAQIGSALCLAAAIDAAPDPEEGRLGKVWSCETGEVGYKAKFAALVVVGSVIGVGGLRGIGGGIGGVVKCLVGFLSSEDWNSRKAAAERGVKSLRRLLWRGMGLLSLRVKAAREVMNETIEAWKQVPDVSEEASPPPRHGGFFQDDASDKRHWSGSKTFCAAGSEASQMRKKSSLAIRTTPDSSLAATARKRSPLKSTEKKTSLAMCRKVNQNKLVDWKVEISVPNSISSTAVGENDRNEKNANVSERRFAKPETKRALFSNNSDEKTLKFGGFKSGSRVAPCNGEIPQSTVVASSGTENQHSNHNESEDLTLIRNQLVQIERQQSSLLDLLQNFIGSSQNGMRSLETRVHGLELALDEISYDLAVSSGGMTNRDSKEQDTSKFWRKTDGRHSNSRISSSRGTPLSAAVRHRADRNGQTETSNLGNQRLRLQGGAAFIVNPLAEIHGASRVSSEFADSLMKLKGQCLRLEEELSISKQNHHEYQDYIASFEVQIKNWDGPVFEKSPF</sequence>
<dbReference type="InterPro" id="IPR011989">
    <property type="entry name" value="ARM-like"/>
</dbReference>
<evidence type="ECO:0000259" key="2">
    <source>
        <dbReference type="Pfam" id="PF24714"/>
    </source>
</evidence>
<dbReference type="GO" id="GO:0008017">
    <property type="term" value="F:microtubule binding"/>
    <property type="evidence" value="ECO:0007669"/>
    <property type="project" value="InterPro"/>
</dbReference>
<dbReference type="PANTHER" id="PTHR31355">
    <property type="entry name" value="MICROTUBULE-ASSOCIATED PROTEIN TORTIFOLIA1"/>
    <property type="match status" value="1"/>
</dbReference>
<dbReference type="InterPro" id="IPR057600">
    <property type="entry name" value="TORTIFOLIA1/SINE1-2_N"/>
</dbReference>
<dbReference type="PANTHER" id="PTHR31355:SF8">
    <property type="entry name" value="TORTIFOLIA1-LIKE PROTEIN 3"/>
    <property type="match status" value="1"/>
</dbReference>
<dbReference type="SUPFAM" id="SSF48371">
    <property type="entry name" value="ARM repeat"/>
    <property type="match status" value="1"/>
</dbReference>
<dbReference type="EMBL" id="CAADRP010001541">
    <property type="protein sequence ID" value="VFU40239.1"/>
    <property type="molecule type" value="Genomic_DNA"/>
</dbReference>
<feature type="region of interest" description="Disordered" evidence="1">
    <location>
        <begin position="369"/>
        <end position="395"/>
    </location>
</feature>
<protein>
    <recommendedName>
        <fullName evidence="2">TORTIFOLIA1/SINE1-2 N-terminal domain-containing protein</fullName>
    </recommendedName>
</protein>
<organism evidence="3">
    <name type="scientific">Salix viminalis</name>
    <name type="common">Common osier</name>
    <name type="synonym">Basket willow</name>
    <dbReference type="NCBI Taxonomy" id="40686"/>
    <lineage>
        <taxon>Eukaryota</taxon>
        <taxon>Viridiplantae</taxon>
        <taxon>Streptophyta</taxon>
        <taxon>Embryophyta</taxon>
        <taxon>Tracheophyta</taxon>
        <taxon>Spermatophyta</taxon>
        <taxon>Magnoliopsida</taxon>
        <taxon>eudicotyledons</taxon>
        <taxon>Gunneridae</taxon>
        <taxon>Pentapetalae</taxon>
        <taxon>rosids</taxon>
        <taxon>fabids</taxon>
        <taxon>Malpighiales</taxon>
        <taxon>Salicaceae</taxon>
        <taxon>Saliceae</taxon>
        <taxon>Salix</taxon>
    </lineage>
</organism>
<feature type="region of interest" description="Disordered" evidence="1">
    <location>
        <begin position="309"/>
        <end position="341"/>
    </location>
</feature>